<dbReference type="Gene3D" id="3.40.50.300">
    <property type="entry name" value="P-loop containing nucleotide triphosphate hydrolases"/>
    <property type="match status" value="1"/>
</dbReference>
<dbReference type="SUPFAM" id="SSF52540">
    <property type="entry name" value="P-loop containing nucleoside triphosphate hydrolases"/>
    <property type="match status" value="1"/>
</dbReference>
<proteinExistence type="predicted"/>
<protein>
    <recommendedName>
        <fullName evidence="1">DEAD/DEAH-box helicase domain-containing protein</fullName>
    </recommendedName>
</protein>
<accession>A0AAD7GPE4</accession>
<dbReference type="EMBL" id="JARKIE010000029">
    <property type="protein sequence ID" value="KAJ7697656.1"/>
    <property type="molecule type" value="Genomic_DNA"/>
</dbReference>
<gene>
    <name evidence="2" type="ORF">B0H17DRAFT_928278</name>
</gene>
<keyword evidence="3" id="KW-1185">Reference proteome</keyword>
<dbReference type="GO" id="GO:0003676">
    <property type="term" value="F:nucleic acid binding"/>
    <property type="evidence" value="ECO:0007669"/>
    <property type="project" value="InterPro"/>
</dbReference>
<organism evidence="2 3">
    <name type="scientific">Mycena rosella</name>
    <name type="common">Pink bonnet</name>
    <name type="synonym">Agaricus rosellus</name>
    <dbReference type="NCBI Taxonomy" id="1033263"/>
    <lineage>
        <taxon>Eukaryota</taxon>
        <taxon>Fungi</taxon>
        <taxon>Dikarya</taxon>
        <taxon>Basidiomycota</taxon>
        <taxon>Agaricomycotina</taxon>
        <taxon>Agaricomycetes</taxon>
        <taxon>Agaricomycetidae</taxon>
        <taxon>Agaricales</taxon>
        <taxon>Marasmiineae</taxon>
        <taxon>Mycenaceae</taxon>
        <taxon>Mycena</taxon>
    </lineage>
</organism>
<evidence type="ECO:0000313" key="2">
    <source>
        <dbReference type="EMBL" id="KAJ7697656.1"/>
    </source>
</evidence>
<dbReference type="Proteomes" id="UP001221757">
    <property type="component" value="Unassembled WGS sequence"/>
</dbReference>
<sequence>MAPQYDWCSPQGRQTITIIVKKLIPEWKNGLYPSQHTLVARILDGQNILCCMATGGGKSALFAVPILILREIVRNRGLYPDLPIRELPQGIVITPTKGLAANIV</sequence>
<evidence type="ECO:0000313" key="3">
    <source>
        <dbReference type="Proteomes" id="UP001221757"/>
    </source>
</evidence>
<dbReference type="AlphaFoldDB" id="A0AAD7GPE4"/>
<dbReference type="GO" id="GO:0005524">
    <property type="term" value="F:ATP binding"/>
    <property type="evidence" value="ECO:0007669"/>
    <property type="project" value="InterPro"/>
</dbReference>
<name>A0AAD7GPE4_MYCRO</name>
<dbReference type="InterPro" id="IPR027417">
    <property type="entry name" value="P-loop_NTPase"/>
</dbReference>
<reference evidence="2" key="1">
    <citation type="submission" date="2023-03" db="EMBL/GenBank/DDBJ databases">
        <title>Massive genome expansion in bonnet fungi (Mycena s.s.) driven by repeated elements and novel gene families across ecological guilds.</title>
        <authorList>
            <consortium name="Lawrence Berkeley National Laboratory"/>
            <person name="Harder C.B."/>
            <person name="Miyauchi S."/>
            <person name="Viragh M."/>
            <person name="Kuo A."/>
            <person name="Thoen E."/>
            <person name="Andreopoulos B."/>
            <person name="Lu D."/>
            <person name="Skrede I."/>
            <person name="Drula E."/>
            <person name="Henrissat B."/>
            <person name="Morin E."/>
            <person name="Kohler A."/>
            <person name="Barry K."/>
            <person name="LaButti K."/>
            <person name="Morin E."/>
            <person name="Salamov A."/>
            <person name="Lipzen A."/>
            <person name="Mereny Z."/>
            <person name="Hegedus B."/>
            <person name="Baldrian P."/>
            <person name="Stursova M."/>
            <person name="Weitz H."/>
            <person name="Taylor A."/>
            <person name="Grigoriev I.V."/>
            <person name="Nagy L.G."/>
            <person name="Martin F."/>
            <person name="Kauserud H."/>
        </authorList>
    </citation>
    <scope>NUCLEOTIDE SEQUENCE</scope>
    <source>
        <strain evidence="2">CBHHK067</strain>
    </source>
</reference>
<dbReference type="InterPro" id="IPR011545">
    <property type="entry name" value="DEAD/DEAH_box_helicase_dom"/>
</dbReference>
<dbReference type="Pfam" id="PF00270">
    <property type="entry name" value="DEAD"/>
    <property type="match status" value="1"/>
</dbReference>
<feature type="domain" description="DEAD/DEAH-box helicase" evidence="1">
    <location>
        <begin position="33"/>
        <end position="104"/>
    </location>
</feature>
<comment type="caution">
    <text evidence="2">The sequence shown here is derived from an EMBL/GenBank/DDBJ whole genome shotgun (WGS) entry which is preliminary data.</text>
</comment>
<evidence type="ECO:0000259" key="1">
    <source>
        <dbReference type="Pfam" id="PF00270"/>
    </source>
</evidence>